<dbReference type="InterPro" id="IPR013785">
    <property type="entry name" value="Aldolase_TIM"/>
</dbReference>
<accession>A0ABU3ETZ2</accession>
<evidence type="ECO:0000256" key="2">
    <source>
        <dbReference type="ARBA" id="ARBA00005191"/>
    </source>
</evidence>
<dbReference type="Gene3D" id="3.20.20.70">
    <property type="entry name" value="Aldolase class I"/>
    <property type="match status" value="1"/>
</dbReference>
<evidence type="ECO:0000256" key="4">
    <source>
        <dbReference type="ARBA" id="ARBA00022736"/>
    </source>
</evidence>
<keyword evidence="5 6" id="KW-0456">Lyase</keyword>
<evidence type="ECO:0000256" key="1">
    <source>
        <dbReference type="ARBA" id="ARBA00000567"/>
    </source>
</evidence>
<dbReference type="InterPro" id="IPR002915">
    <property type="entry name" value="DeoC/FbaB/LacD_aldolase"/>
</dbReference>
<evidence type="ECO:0000256" key="5">
    <source>
        <dbReference type="ARBA" id="ARBA00023239"/>
    </source>
</evidence>
<evidence type="ECO:0000256" key="3">
    <source>
        <dbReference type="ARBA" id="ARBA00008679"/>
    </source>
</evidence>
<comment type="caution">
    <text evidence="7">The sequence shown here is derived from an EMBL/GenBank/DDBJ whole genome shotgun (WGS) entry which is preliminary data.</text>
</comment>
<proteinExistence type="inferred from homology"/>
<dbReference type="NCBIfam" id="NF003180">
    <property type="entry name" value="PRK04161.1"/>
    <property type="match status" value="1"/>
</dbReference>
<evidence type="ECO:0000256" key="6">
    <source>
        <dbReference type="HAMAP-Rule" id="MF_00734"/>
    </source>
</evidence>
<keyword evidence="8" id="KW-1185">Reference proteome</keyword>
<protein>
    <recommendedName>
        <fullName evidence="6">Tagatose 1,6-diphosphate aldolase</fullName>
        <ecNumber evidence="6">4.1.2.40</ecNumber>
    </recommendedName>
    <alternativeName>
        <fullName evidence="6">D-tagatose-1,6-bisphosphate aldolase</fullName>
    </alternativeName>
    <alternativeName>
        <fullName evidence="6">Tagatose-bisphosphate aldolase</fullName>
    </alternativeName>
</protein>
<dbReference type="PANTHER" id="PTHR39340">
    <property type="entry name" value="SULFOFRUCTOSEPHOSPHATE ALDOLASE"/>
    <property type="match status" value="1"/>
</dbReference>
<sequence>MNEEKRQFIKQLCNEDGVIGALAIDQRGALKKMITKFKGSDAEEAEIIEFKEIVSSQLTQYASSILLDPEYGLPAAGVRAETAGLLLAYEKTGYDASTPGRLPDLLSIWSVKRLKEAGADACKFLLYYDVDESDEINDQKHAFIERIGAECQAENLPFFLELVSYDANISDATSREYAIKKPHKVIEMMKEFSDPRYGVDVLKVEVPVNMNYVEGYATGEVIHTKAEAANFFKEQSEATNLPFIFLSAGVKAELFQETLRFAKNAGSTFNGVLCGRATWADGVESYIVDGKEAAVEWMNTQGRKNIEELNTVLKETATPVDVLAATLS</sequence>
<evidence type="ECO:0000313" key="7">
    <source>
        <dbReference type="EMBL" id="MDT2598331.1"/>
    </source>
</evidence>
<dbReference type="RefSeq" id="WP_311821328.1">
    <property type="nucleotide sequence ID" value="NZ_JARPYF010000001.1"/>
</dbReference>
<organism evidence="7 8">
    <name type="scientific">Enterococcus hulanensis</name>
    <dbReference type="NCBI Taxonomy" id="2559929"/>
    <lineage>
        <taxon>Bacteria</taxon>
        <taxon>Bacillati</taxon>
        <taxon>Bacillota</taxon>
        <taxon>Bacilli</taxon>
        <taxon>Lactobacillales</taxon>
        <taxon>Enterococcaceae</taxon>
        <taxon>Enterococcus</taxon>
    </lineage>
</organism>
<dbReference type="InterPro" id="IPR050552">
    <property type="entry name" value="LacD_aldolase"/>
</dbReference>
<dbReference type="InterPro" id="IPR005927">
    <property type="entry name" value="Tag_1.6-dipho_adolase"/>
</dbReference>
<dbReference type="EMBL" id="JARPYI010000001">
    <property type="protein sequence ID" value="MDT2598331.1"/>
    <property type="molecule type" value="Genomic_DNA"/>
</dbReference>
<evidence type="ECO:0000313" key="8">
    <source>
        <dbReference type="Proteomes" id="UP001252875"/>
    </source>
</evidence>
<comment type="similarity">
    <text evidence="3 6">Belongs to the aldolase LacD family.</text>
</comment>
<dbReference type="NCBIfam" id="NF009065">
    <property type="entry name" value="PRK12399.1"/>
    <property type="match status" value="1"/>
</dbReference>
<gene>
    <name evidence="6 7" type="primary">lacD</name>
    <name evidence="7" type="ORF">P7D85_01015</name>
</gene>
<dbReference type="NCBIfam" id="NF009498">
    <property type="entry name" value="PRK12858.1"/>
    <property type="match status" value="1"/>
</dbReference>
<dbReference type="NCBIfam" id="TIGR01232">
    <property type="entry name" value="lacD"/>
    <property type="match status" value="1"/>
</dbReference>
<dbReference type="SMART" id="SM01133">
    <property type="entry name" value="DeoC"/>
    <property type="match status" value="1"/>
</dbReference>
<comment type="catalytic activity">
    <reaction evidence="1 6">
        <text>D-tagatofuranose 1,6-bisphosphate = D-glyceraldehyde 3-phosphate + dihydroxyacetone phosphate</text>
        <dbReference type="Rhea" id="RHEA:22948"/>
        <dbReference type="ChEBI" id="CHEBI:57642"/>
        <dbReference type="ChEBI" id="CHEBI:58694"/>
        <dbReference type="ChEBI" id="CHEBI:59776"/>
        <dbReference type="EC" id="4.1.2.40"/>
    </reaction>
</comment>
<dbReference type="Pfam" id="PF01791">
    <property type="entry name" value="DeoC"/>
    <property type="match status" value="1"/>
</dbReference>
<reference evidence="7 8" key="1">
    <citation type="submission" date="2023-03" db="EMBL/GenBank/DDBJ databases">
        <authorList>
            <person name="Shen W."/>
            <person name="Cai J."/>
        </authorList>
    </citation>
    <scope>NUCLEOTIDE SEQUENCE [LARGE SCALE GENOMIC DNA]</scope>
    <source>
        <strain evidence="7 8">D6-4</strain>
    </source>
</reference>
<dbReference type="GO" id="GO:0009025">
    <property type="term" value="F:tagatose-bisphosphate aldolase activity"/>
    <property type="evidence" value="ECO:0007669"/>
    <property type="project" value="UniProtKB-EC"/>
</dbReference>
<dbReference type="EC" id="4.1.2.40" evidence="6"/>
<keyword evidence="4 6" id="KW-0423">Lactose metabolism</keyword>
<dbReference type="Proteomes" id="UP001252875">
    <property type="component" value="Unassembled WGS sequence"/>
</dbReference>
<name>A0ABU3ETZ2_9ENTE</name>
<dbReference type="SUPFAM" id="SSF51569">
    <property type="entry name" value="Aldolase"/>
    <property type="match status" value="1"/>
</dbReference>
<dbReference type="HAMAP" id="MF_00734">
    <property type="entry name" value="LacD"/>
    <property type="match status" value="1"/>
</dbReference>
<dbReference type="PANTHER" id="PTHR39340:SF1">
    <property type="entry name" value="SULFOFRUCTOSEPHOSPHATE ALDOLASE"/>
    <property type="match status" value="1"/>
</dbReference>
<comment type="pathway">
    <text evidence="2 6">Carbohydrate metabolism; D-tagatose 6-phosphate degradation; D-glyceraldehyde 3-phosphate and glycerone phosphate from D-tagatose 6-phosphate: step 2/2.</text>
</comment>